<accession>A0ABR8XHA2</accession>
<keyword evidence="1" id="KW-0175">Coiled coil</keyword>
<sequence>MEDWDKKRAELEKKVLESQQTIRKYERTLRPYREVTDSEYKKAKKRLIEAATEIHQGDFESNKPMDPLVDMSISQLKELYDKEKAEYKSNDIRKRVNLMRIQTKIQQKENEKMEG</sequence>
<name>A0ABR8XHA2_9BACL</name>
<protein>
    <submittedName>
        <fullName evidence="2">Uncharacterized protein</fullName>
    </submittedName>
</protein>
<dbReference type="Proteomes" id="UP000640930">
    <property type="component" value="Unassembled WGS sequence"/>
</dbReference>
<comment type="caution">
    <text evidence="2">The sequence shown here is derived from an EMBL/GenBank/DDBJ whole genome shotgun (WGS) entry which is preliminary data.</text>
</comment>
<gene>
    <name evidence="2" type="ORF">H9636_18415</name>
</gene>
<reference evidence="2 3" key="1">
    <citation type="submission" date="2020-08" db="EMBL/GenBank/DDBJ databases">
        <title>A Genomic Blueprint of the Chicken Gut Microbiome.</title>
        <authorList>
            <person name="Gilroy R."/>
            <person name="Ravi A."/>
            <person name="Getino M."/>
            <person name="Pursley I."/>
            <person name="Horton D.L."/>
            <person name="Alikhan N.-F."/>
            <person name="Baker D."/>
            <person name="Gharbi K."/>
            <person name="Hall N."/>
            <person name="Watson M."/>
            <person name="Adriaenssens E.M."/>
            <person name="Foster-Nyarko E."/>
            <person name="Jarju S."/>
            <person name="Secka A."/>
            <person name="Antonio M."/>
            <person name="Oren A."/>
            <person name="Chaudhuri R."/>
            <person name="La Ragione R.M."/>
            <person name="Hildebrand F."/>
            <person name="Pallen M.J."/>
        </authorList>
    </citation>
    <scope>NUCLEOTIDE SEQUENCE [LARGE SCALE GENOMIC DNA]</scope>
    <source>
        <strain evidence="2 3">Re31</strain>
    </source>
</reference>
<keyword evidence="3" id="KW-1185">Reference proteome</keyword>
<proteinExistence type="predicted"/>
<dbReference type="RefSeq" id="WP_191709005.1">
    <property type="nucleotide sequence ID" value="NZ_JACSQA010000048.1"/>
</dbReference>
<evidence type="ECO:0000313" key="3">
    <source>
        <dbReference type="Proteomes" id="UP000640930"/>
    </source>
</evidence>
<evidence type="ECO:0000256" key="1">
    <source>
        <dbReference type="SAM" id="Coils"/>
    </source>
</evidence>
<organism evidence="2 3">
    <name type="scientific">Ureibacillus galli</name>
    <dbReference type="NCBI Taxonomy" id="2762222"/>
    <lineage>
        <taxon>Bacteria</taxon>
        <taxon>Bacillati</taxon>
        <taxon>Bacillota</taxon>
        <taxon>Bacilli</taxon>
        <taxon>Bacillales</taxon>
        <taxon>Caryophanaceae</taxon>
        <taxon>Ureibacillus</taxon>
    </lineage>
</organism>
<dbReference type="EMBL" id="JACSQA010000048">
    <property type="protein sequence ID" value="MBD8028612.1"/>
    <property type="molecule type" value="Genomic_DNA"/>
</dbReference>
<evidence type="ECO:0000313" key="2">
    <source>
        <dbReference type="EMBL" id="MBD8028612.1"/>
    </source>
</evidence>
<feature type="coiled-coil region" evidence="1">
    <location>
        <begin position="1"/>
        <end position="28"/>
    </location>
</feature>